<dbReference type="InterPro" id="IPR013525">
    <property type="entry name" value="ABC2_TM"/>
</dbReference>
<evidence type="ECO:0000313" key="7">
    <source>
        <dbReference type="EMBL" id="MEK0083459.1"/>
    </source>
</evidence>
<keyword evidence="2 5" id="KW-0812">Transmembrane</keyword>
<sequence>MSLAAGIEFGPSLRRIRAMLLRHLYLLLGSWPRLLDLVYWPTVQMILWGFITQFLVGRSSWVAQASGVFLSAVLLWDTLFRGQLGVSLCFLEELYARHLGHLFVSPLRPAELVLANFTVSFIRVLIGVGGASLLAVPIFHFSLIGALGWALIPFFAVMMLFGWAIGLIIAGLVLRLGLGAENLAWAAIFFIQPFSAVYYPIATLPEAVRWFAWMLPSAPVFEGMRAILVENRFDAGLFGYALLILALWLIAAAVVFILLFQSARRRGLLLQSGE</sequence>
<organism evidence="7 8">
    <name type="scientific">Benzoatithermus flavus</name>
    <dbReference type="NCBI Taxonomy" id="3108223"/>
    <lineage>
        <taxon>Bacteria</taxon>
        <taxon>Pseudomonadati</taxon>
        <taxon>Pseudomonadota</taxon>
        <taxon>Alphaproteobacteria</taxon>
        <taxon>Geminicoccales</taxon>
        <taxon>Geminicoccaceae</taxon>
        <taxon>Benzoatithermus</taxon>
    </lineage>
</organism>
<evidence type="ECO:0000259" key="6">
    <source>
        <dbReference type="PROSITE" id="PS51012"/>
    </source>
</evidence>
<accession>A0ABU8XSV3</accession>
<dbReference type="Pfam" id="PF01061">
    <property type="entry name" value="ABC2_membrane"/>
    <property type="match status" value="1"/>
</dbReference>
<comment type="caution">
    <text evidence="7">The sequence shown here is derived from an EMBL/GenBank/DDBJ whole genome shotgun (WGS) entry which is preliminary data.</text>
</comment>
<comment type="similarity">
    <text evidence="5">Belongs to the ABC-2 integral membrane protein family.</text>
</comment>
<feature type="transmembrane region" description="Helical" evidence="5">
    <location>
        <begin position="37"/>
        <end position="56"/>
    </location>
</feature>
<dbReference type="PANTHER" id="PTHR43229">
    <property type="entry name" value="NODULATION PROTEIN J"/>
    <property type="match status" value="1"/>
</dbReference>
<evidence type="ECO:0000256" key="5">
    <source>
        <dbReference type="RuleBase" id="RU361157"/>
    </source>
</evidence>
<proteinExistence type="inferred from homology"/>
<gene>
    <name evidence="7" type="ORF">U1T56_09875</name>
</gene>
<evidence type="ECO:0000256" key="1">
    <source>
        <dbReference type="ARBA" id="ARBA00004141"/>
    </source>
</evidence>
<keyword evidence="5" id="KW-0813">Transport</keyword>
<feature type="transmembrane region" description="Helical" evidence="5">
    <location>
        <begin position="151"/>
        <end position="176"/>
    </location>
</feature>
<dbReference type="InterPro" id="IPR047817">
    <property type="entry name" value="ABC2_TM_bact-type"/>
</dbReference>
<name>A0ABU8XSV3_9PROT</name>
<comment type="caution">
    <text evidence="5">Lacks conserved residue(s) required for the propagation of feature annotation.</text>
</comment>
<reference evidence="7 8" key="1">
    <citation type="submission" date="2024-01" db="EMBL/GenBank/DDBJ databases">
        <title>Multi-omics insights into the function and evolution of sodium benzoate biodegradation pathways in Benzoatithermus flavus gen. nov., sp. nov. from hot spring.</title>
        <authorList>
            <person name="Hu C.-J."/>
            <person name="Li W.-J."/>
        </authorList>
    </citation>
    <scope>NUCLEOTIDE SEQUENCE [LARGE SCALE GENOMIC DNA]</scope>
    <source>
        <strain evidence="7 8">SYSU G07066</strain>
    </source>
</reference>
<keyword evidence="3 5" id="KW-1133">Transmembrane helix</keyword>
<evidence type="ECO:0000256" key="4">
    <source>
        <dbReference type="ARBA" id="ARBA00023136"/>
    </source>
</evidence>
<evidence type="ECO:0000256" key="3">
    <source>
        <dbReference type="ARBA" id="ARBA00022989"/>
    </source>
</evidence>
<keyword evidence="8" id="KW-1185">Reference proteome</keyword>
<keyword evidence="5" id="KW-1003">Cell membrane</keyword>
<dbReference type="InterPro" id="IPR051784">
    <property type="entry name" value="Nod_factor_ABC_transporter"/>
</dbReference>
<comment type="subcellular location">
    <subcellularLocation>
        <location evidence="5">Cell inner membrane</location>
        <topology evidence="5">Multi-pass membrane protein</topology>
    </subcellularLocation>
    <subcellularLocation>
        <location evidence="1">Membrane</location>
        <topology evidence="1">Multi-pass membrane protein</topology>
    </subcellularLocation>
</comment>
<feature type="domain" description="ABC transmembrane type-2" evidence="6">
    <location>
        <begin position="32"/>
        <end position="263"/>
    </location>
</feature>
<evidence type="ECO:0000313" key="8">
    <source>
        <dbReference type="Proteomes" id="UP001375743"/>
    </source>
</evidence>
<keyword evidence="4 5" id="KW-0472">Membrane</keyword>
<dbReference type="RefSeq" id="WP_418159308.1">
    <property type="nucleotide sequence ID" value="NZ_JBBLZC010000008.1"/>
</dbReference>
<dbReference type="PROSITE" id="PS51012">
    <property type="entry name" value="ABC_TM2"/>
    <property type="match status" value="1"/>
</dbReference>
<evidence type="ECO:0000256" key="2">
    <source>
        <dbReference type="ARBA" id="ARBA00022692"/>
    </source>
</evidence>
<dbReference type="PANTHER" id="PTHR43229:SF6">
    <property type="entry name" value="ABC-TYPE MULTIDRUG TRANSPORT SYSTEM, PERMEASE COMPONENT"/>
    <property type="match status" value="1"/>
</dbReference>
<feature type="transmembrane region" description="Helical" evidence="5">
    <location>
        <begin position="237"/>
        <end position="260"/>
    </location>
</feature>
<dbReference type="Proteomes" id="UP001375743">
    <property type="component" value="Unassembled WGS sequence"/>
</dbReference>
<protein>
    <recommendedName>
        <fullName evidence="5">Transport permease protein</fullName>
    </recommendedName>
</protein>
<feature type="transmembrane region" description="Helical" evidence="5">
    <location>
        <begin position="183"/>
        <end position="201"/>
    </location>
</feature>
<feature type="transmembrane region" description="Helical" evidence="5">
    <location>
        <begin position="112"/>
        <end position="139"/>
    </location>
</feature>
<dbReference type="EMBL" id="JBBLZC010000008">
    <property type="protein sequence ID" value="MEK0083459.1"/>
    <property type="molecule type" value="Genomic_DNA"/>
</dbReference>